<dbReference type="STRING" id="1156985.SAMN04488118_101455"/>
<sequence length="333" mass="37072">MSDLSREETLANSADRMVQLGKLFVRHDRFVDLEQRIAALARQRRAELKFGEIRRQKGLSVIGESGAGKSEALKKIRQNYCVPRKNAPDERVGEFVTVETPSPATLKSTGIATLEALQFDIVGKLSAPELWKLVRHHLAEHKVFFLHFDEAQDFILNQSGREASSVINTIKSLTQSETWPVSVIFSGNTVLADILDSDFQLGRRLPPIHFENLAPEADLDDVEHILSQYLGAAKLEFKPSTEMSDFLARLIVSASGQLGLVFEFILEAIQLVFDAGRTTLETGDFKEVYRHRTGAVDGANPFVAADFKSINTRVVLEGKLVRKGGQNKPWALS</sequence>
<evidence type="ECO:0000313" key="2">
    <source>
        <dbReference type="Proteomes" id="UP000198767"/>
    </source>
</evidence>
<accession>A0A1G5PP86</accession>
<dbReference type="SUPFAM" id="SSF52540">
    <property type="entry name" value="P-loop containing nucleoside triphosphate hydrolases"/>
    <property type="match status" value="1"/>
</dbReference>
<keyword evidence="2" id="KW-1185">Reference proteome</keyword>
<reference evidence="1 2" key="1">
    <citation type="submission" date="2016-10" db="EMBL/GenBank/DDBJ databases">
        <authorList>
            <person name="de Groot N.N."/>
        </authorList>
    </citation>
    <scope>NUCLEOTIDE SEQUENCE [LARGE SCALE GENOMIC DNA]</scope>
    <source>
        <strain evidence="1 2">U95</strain>
    </source>
</reference>
<dbReference type="Pfam" id="PF05621">
    <property type="entry name" value="TniB"/>
    <property type="match status" value="1"/>
</dbReference>
<dbReference type="EMBL" id="FMWG01000001">
    <property type="protein sequence ID" value="SCZ51293.1"/>
    <property type="molecule type" value="Genomic_DNA"/>
</dbReference>
<protein>
    <submittedName>
        <fullName evidence="1">AAA domain-containing protein</fullName>
    </submittedName>
</protein>
<dbReference type="OrthoDB" id="5288220at2"/>
<organism evidence="1 2">
    <name type="scientific">Epibacterium ulvae</name>
    <dbReference type="NCBI Taxonomy" id="1156985"/>
    <lineage>
        <taxon>Bacteria</taxon>
        <taxon>Pseudomonadati</taxon>
        <taxon>Pseudomonadota</taxon>
        <taxon>Alphaproteobacteria</taxon>
        <taxon>Rhodobacterales</taxon>
        <taxon>Roseobacteraceae</taxon>
        <taxon>Epibacterium</taxon>
    </lineage>
</organism>
<proteinExistence type="predicted"/>
<gene>
    <name evidence="1" type="ORF">SAMN04488118_101455</name>
</gene>
<name>A0A1G5PP86_9RHOB</name>
<evidence type="ECO:0000313" key="1">
    <source>
        <dbReference type="EMBL" id="SCZ51293.1"/>
    </source>
</evidence>
<dbReference type="Proteomes" id="UP000198767">
    <property type="component" value="Unassembled WGS sequence"/>
</dbReference>
<dbReference type="Gene3D" id="3.40.50.300">
    <property type="entry name" value="P-loop containing nucleotide triphosphate hydrolases"/>
    <property type="match status" value="1"/>
</dbReference>
<dbReference type="RefSeq" id="WP_157843955.1">
    <property type="nucleotide sequence ID" value="NZ_FMWG01000001.1"/>
</dbReference>
<dbReference type="InterPro" id="IPR027417">
    <property type="entry name" value="P-loop_NTPase"/>
</dbReference>
<dbReference type="InterPro" id="IPR008868">
    <property type="entry name" value="TniB"/>
</dbReference>
<dbReference type="AlphaFoldDB" id="A0A1G5PP86"/>